<evidence type="ECO:0000256" key="1">
    <source>
        <dbReference type="SAM" id="MobiDB-lite"/>
    </source>
</evidence>
<protein>
    <submittedName>
        <fullName evidence="4">Uncharacterized protein</fullName>
    </submittedName>
</protein>
<keyword evidence="5" id="KW-1185">Reference proteome</keyword>
<feature type="compositionally biased region" description="Basic residues" evidence="1">
    <location>
        <begin position="398"/>
        <end position="410"/>
    </location>
</feature>
<feature type="transmembrane region" description="Helical" evidence="2">
    <location>
        <begin position="143"/>
        <end position="165"/>
    </location>
</feature>
<keyword evidence="2" id="KW-1133">Transmembrane helix</keyword>
<comment type="caution">
    <text evidence="4">The sequence shown here is derived from an EMBL/GenBank/DDBJ whole genome shotgun (WGS) entry which is preliminary data.</text>
</comment>
<dbReference type="AlphaFoldDB" id="A0AA40F578"/>
<evidence type="ECO:0000313" key="5">
    <source>
        <dbReference type="Proteomes" id="UP001172155"/>
    </source>
</evidence>
<dbReference type="Proteomes" id="UP001172155">
    <property type="component" value="Unassembled WGS sequence"/>
</dbReference>
<keyword evidence="3" id="KW-0732">Signal</keyword>
<name>A0AA40F578_9PEZI</name>
<sequence>MMKSAIFHVGARLVPLCLVFYSPFCSASAAPSCSADAVTPWAMLPAAMDVCFWEENTAWLDDNATAEEENSVAGRLEDNSGGGGVVVSSAAVDDKDGDPLRRGAAACHRITYLSGVLVAEQLLLLELVEQGFMISTLNAHWNLMGHFCSVLAGGLGFAMLSIRVWRWIRNLKRSAWTSRSRKEAWRATREYCRSWTTVTSKAMRFLAEDWSDRRAQPVPSWATQPPPTHVGVAVGLCAEVRWWLWMVWLGVSTLTSDLCGELCGTTTTTTTTTTQPPLRVTQPTPQPPPGVTRPTPEPYTAEDWHAWRVYPVRTRPAWQQRPAIQGGIRVWARRVWSDVRWWIWFVWFGISTFCCELRKELRRAELDDSDEEELQPTTASATRRPMAASATRLPKGAKAARRKAMKPRPW</sequence>
<feature type="chain" id="PRO_5041261483" evidence="3">
    <location>
        <begin position="30"/>
        <end position="410"/>
    </location>
</feature>
<feature type="region of interest" description="Disordered" evidence="1">
    <location>
        <begin position="267"/>
        <end position="295"/>
    </location>
</feature>
<evidence type="ECO:0000256" key="3">
    <source>
        <dbReference type="SAM" id="SignalP"/>
    </source>
</evidence>
<organism evidence="4 5">
    <name type="scientific">Schizothecium vesticola</name>
    <dbReference type="NCBI Taxonomy" id="314040"/>
    <lineage>
        <taxon>Eukaryota</taxon>
        <taxon>Fungi</taxon>
        <taxon>Dikarya</taxon>
        <taxon>Ascomycota</taxon>
        <taxon>Pezizomycotina</taxon>
        <taxon>Sordariomycetes</taxon>
        <taxon>Sordariomycetidae</taxon>
        <taxon>Sordariales</taxon>
        <taxon>Schizotheciaceae</taxon>
        <taxon>Schizothecium</taxon>
    </lineage>
</organism>
<accession>A0AA40F578</accession>
<evidence type="ECO:0000256" key="2">
    <source>
        <dbReference type="SAM" id="Phobius"/>
    </source>
</evidence>
<evidence type="ECO:0000313" key="4">
    <source>
        <dbReference type="EMBL" id="KAK0751437.1"/>
    </source>
</evidence>
<feature type="region of interest" description="Disordered" evidence="1">
    <location>
        <begin position="365"/>
        <end position="410"/>
    </location>
</feature>
<keyword evidence="2" id="KW-0812">Transmembrane</keyword>
<gene>
    <name evidence="4" type="ORF">B0T18DRAFT_68425</name>
</gene>
<keyword evidence="2" id="KW-0472">Membrane</keyword>
<dbReference type="EMBL" id="JAUKUD010000002">
    <property type="protein sequence ID" value="KAK0751437.1"/>
    <property type="molecule type" value="Genomic_DNA"/>
</dbReference>
<reference evidence="4" key="1">
    <citation type="submission" date="2023-06" db="EMBL/GenBank/DDBJ databases">
        <title>Genome-scale phylogeny and comparative genomics of the fungal order Sordariales.</title>
        <authorList>
            <consortium name="Lawrence Berkeley National Laboratory"/>
            <person name="Hensen N."/>
            <person name="Bonometti L."/>
            <person name="Westerberg I."/>
            <person name="Brannstrom I.O."/>
            <person name="Guillou S."/>
            <person name="Cros-Aarteil S."/>
            <person name="Calhoun S."/>
            <person name="Haridas S."/>
            <person name="Kuo A."/>
            <person name="Mondo S."/>
            <person name="Pangilinan J."/>
            <person name="Riley R."/>
            <person name="LaButti K."/>
            <person name="Andreopoulos B."/>
            <person name="Lipzen A."/>
            <person name="Chen C."/>
            <person name="Yanf M."/>
            <person name="Daum C."/>
            <person name="Ng V."/>
            <person name="Clum A."/>
            <person name="Steindorff A."/>
            <person name="Ohm R."/>
            <person name="Martin F."/>
            <person name="Silar P."/>
            <person name="Natvig D."/>
            <person name="Lalanne C."/>
            <person name="Gautier V."/>
            <person name="Ament-velasquez S.L."/>
            <person name="Kruys A."/>
            <person name="Hutchinson M.I."/>
            <person name="Powell A.J."/>
            <person name="Barry K."/>
            <person name="Miller A.N."/>
            <person name="Grigoriev I.V."/>
            <person name="Debuchy R."/>
            <person name="Gladieux P."/>
            <person name="Thoren M.H."/>
            <person name="Johannesson H."/>
        </authorList>
    </citation>
    <scope>NUCLEOTIDE SEQUENCE</scope>
    <source>
        <strain evidence="4">SMH3187-1</strain>
    </source>
</reference>
<feature type="compositionally biased region" description="Low complexity" evidence="1">
    <location>
        <begin position="267"/>
        <end position="283"/>
    </location>
</feature>
<feature type="signal peptide" evidence="3">
    <location>
        <begin position="1"/>
        <end position="29"/>
    </location>
</feature>
<feature type="compositionally biased region" description="Pro residues" evidence="1">
    <location>
        <begin position="284"/>
        <end position="295"/>
    </location>
</feature>
<proteinExistence type="predicted"/>